<evidence type="ECO:0000313" key="2">
    <source>
        <dbReference type="EMBL" id="EDR23942.1"/>
    </source>
</evidence>
<dbReference type="AlphaFoldDB" id="B0ENF1"/>
<dbReference type="GeneID" id="5884809"/>
<gene>
    <name evidence="2" type="ORF">EDI_294740</name>
</gene>
<proteinExistence type="predicted"/>
<sequence>MKRKRVKKRDGTELKFNKTKNKMSKEAINRGDPQANQYFPSYGSAYSYYQHQNKILLQKREELKHELLITQKLWSAFPSVDEYIATKRPLEIKTETKPSNQQTSISSVNCKPPEIRLSTAKVFRYRPFSLILTMSSTWRENKGLTYEQVFQAVAALKCKKEGEEEEFATCAQCSGKQIIEIGSSSGTSYQPTVSDDKTEMYIFDHCKTNCSSSRDHHKKKLQIVITLADEKIITVPFSIQAREKKTSKVKPNTIQPHKITSSNSPLSNSMNQFNIPGQPGLPNQQSQQTTFQTYQGTFNQILPQTNNDSSERVALFVFSTCLQPPQIIELINDYKNYISRIEGFVNLRVSFLEGLFFVFAYFMDVAHAEECVSITKLYLSNDIRYPNIYKKKLSDDNIAVTLSIFYNWNDSGQLPTSFFSQPF</sequence>
<protein>
    <submittedName>
        <fullName evidence="2">Uncharacterized protein</fullName>
    </submittedName>
</protein>
<dbReference type="KEGG" id="edi:EDI_294740"/>
<feature type="compositionally biased region" description="Polar residues" evidence="1">
    <location>
        <begin position="249"/>
        <end position="267"/>
    </location>
</feature>
<evidence type="ECO:0000256" key="1">
    <source>
        <dbReference type="SAM" id="MobiDB-lite"/>
    </source>
</evidence>
<organism evidence="3">
    <name type="scientific">Entamoeba dispar (strain ATCC PRA-260 / SAW760)</name>
    <dbReference type="NCBI Taxonomy" id="370354"/>
    <lineage>
        <taxon>Eukaryota</taxon>
        <taxon>Amoebozoa</taxon>
        <taxon>Evosea</taxon>
        <taxon>Archamoebae</taxon>
        <taxon>Mastigamoebida</taxon>
        <taxon>Entamoebidae</taxon>
        <taxon>Entamoeba</taxon>
    </lineage>
</organism>
<name>B0ENF1_ENTDS</name>
<feature type="region of interest" description="Disordered" evidence="1">
    <location>
        <begin position="246"/>
        <end position="267"/>
    </location>
</feature>
<keyword evidence="3" id="KW-1185">Reference proteome</keyword>
<evidence type="ECO:0000313" key="3">
    <source>
        <dbReference type="Proteomes" id="UP000008076"/>
    </source>
</evidence>
<dbReference type="VEuPathDB" id="AmoebaDB:EDI_294740"/>
<dbReference type="Proteomes" id="UP000008076">
    <property type="component" value="Unassembled WGS sequence"/>
</dbReference>
<dbReference type="eggNOG" id="ENOG502RBYX">
    <property type="taxonomic scope" value="Eukaryota"/>
</dbReference>
<dbReference type="OMA" id="YFMDVAH"/>
<accession>B0ENF1</accession>
<dbReference type="RefSeq" id="XP_001739670.1">
    <property type="nucleotide sequence ID" value="XM_001739618.1"/>
</dbReference>
<dbReference type="OrthoDB" id="28167at2759"/>
<reference evidence="3" key="1">
    <citation type="submission" date="2007-12" db="EMBL/GenBank/DDBJ databases">
        <title>Annotation of Entamoeba dispar SAW760.</title>
        <authorList>
            <person name="Lorenzi H."/>
            <person name="Inman J."/>
            <person name="Schobel S."/>
            <person name="Amedeo P."/>
            <person name="Caler E."/>
        </authorList>
    </citation>
    <scope>NUCLEOTIDE SEQUENCE [LARGE SCALE GENOMIC DNA]</scope>
    <source>
        <strain evidence="3">ATCC PRA-260 / SAW760</strain>
    </source>
</reference>
<dbReference type="EMBL" id="DS550083">
    <property type="protein sequence ID" value="EDR23942.1"/>
    <property type="molecule type" value="Genomic_DNA"/>
</dbReference>